<dbReference type="Gene3D" id="3.90.660.50">
    <property type="match status" value="1"/>
</dbReference>
<keyword evidence="3" id="KW-0274">FAD</keyword>
<dbReference type="Pfam" id="PF00970">
    <property type="entry name" value="FAD_binding_6"/>
    <property type="match status" value="1"/>
</dbReference>
<proteinExistence type="predicted"/>
<dbReference type="Pfam" id="PF01593">
    <property type="entry name" value="Amino_oxidase"/>
    <property type="match status" value="1"/>
</dbReference>
<dbReference type="Proteomes" id="UP000637757">
    <property type="component" value="Unassembled WGS sequence"/>
</dbReference>
<dbReference type="InterPro" id="IPR001433">
    <property type="entry name" value="OxRdtase_FAD/NAD-bd"/>
</dbReference>
<evidence type="ECO:0000313" key="8">
    <source>
        <dbReference type="Proteomes" id="UP000637757"/>
    </source>
</evidence>
<dbReference type="PANTHER" id="PTHR46091">
    <property type="entry name" value="BLR7054 PROTEIN"/>
    <property type="match status" value="1"/>
</dbReference>
<reference evidence="7" key="1">
    <citation type="submission" date="2020-09" db="EMBL/GenBank/DDBJ databases">
        <title>Genomic insights into the novelty and pathogenicity of a unique biofilm-forming Enterococcus sp. bacteria (Enterococcus lacertideformus) identified in reptiles.</title>
        <authorList>
            <person name="Agius J.E."/>
            <person name="Phalen D.N."/>
            <person name="Rose K."/>
            <person name="Eden J.-S."/>
        </authorList>
    </citation>
    <scope>NUCLEOTIDE SEQUENCE</scope>
    <source>
        <strain evidence="7">PHRS 0518</strain>
    </source>
</reference>
<dbReference type="Pfam" id="PF00175">
    <property type="entry name" value="NAD_binding_1"/>
    <property type="match status" value="1"/>
</dbReference>
<evidence type="ECO:0000256" key="3">
    <source>
        <dbReference type="ARBA" id="ARBA00022827"/>
    </source>
</evidence>
<evidence type="ECO:0000259" key="6">
    <source>
        <dbReference type="PROSITE" id="PS51384"/>
    </source>
</evidence>
<dbReference type="Gene3D" id="2.40.30.10">
    <property type="entry name" value="Translation factors"/>
    <property type="match status" value="1"/>
</dbReference>
<organism evidence="7 8">
    <name type="scientific">Enterococcus lacertideformus</name>
    <dbReference type="NCBI Taxonomy" id="2771493"/>
    <lineage>
        <taxon>Bacteria</taxon>
        <taxon>Bacillati</taxon>
        <taxon>Bacillota</taxon>
        <taxon>Bacilli</taxon>
        <taxon>Lactobacillales</taxon>
        <taxon>Enterococcaceae</taxon>
        <taxon>Enterococcus</taxon>
    </lineage>
</organism>
<sequence>MFDVIIIGGGLGGLTAGALLAKQGKKVLLLEQHFIVGGCSTAFKRKDYIMDVGLHEMDGIENLKHELFSQLDLEKKIELVKIPELFEVVLSNQKKITLPHGEENARQFLINKYPNDKTGINQFFTTLKKIQSEFLRLPNEGIKRNLLMPVFPLLFPYLTRTSKITVGEWMDKHITNEELKLVLTANFGYYSDNVYNLNMTYFAAGNAGYFLNGAWYIKGSGQNLSNALKNIILENKGQVLTGKKVCKLLTEKDAVICVEFKDSFNVGYDVQKVFSNHIISNIAISETADMLPQKTKQKLIKKYKNYTPATSLLTVYLGINKPNLKEYGVSAYSTFIQGKNVESLQDLILNDQKFDINEGFVFVDYGQIDSGLAPQGKTFACICTTDDLNNWSNLSKKDYIEKKKRVAKLLLEKLEKHYPNILESIEHIEVGTAQTIQNYIKTPNGTPYGFDQTIKQGSIKRPKLKSNIKGLYFAGSWTFPGGGFTGALLSGKLCAEKILQSSNWSTKPLEKQQIIDKRIVKLIDKKEIAQNTILLTIEKPENFNYLPGQYVELQIEEPKYQTLDLMHRALSIVSHPDEKTLSFAMRYSNSSYKQSIKELSKGDTVKVFGPMGHFGIRNLMNNIVFIVSGIGITPVIPILQELMKIGFKKKVYLIYSNKYEKDLVFDERLIQYKKELNFEYLKIFTRTPNGKRIDKELIRDKVSDLQKNDYYYYIVGSKNFNENIQENLKKLGIQDQNILQDDFY</sequence>
<dbReference type="Gene3D" id="3.50.50.60">
    <property type="entry name" value="FAD/NAD(P)-binding domain"/>
    <property type="match status" value="1"/>
</dbReference>
<keyword evidence="1" id="KW-0285">Flavoprotein</keyword>
<keyword evidence="4" id="KW-0521">NADP</keyword>
<evidence type="ECO:0000313" key="7">
    <source>
        <dbReference type="EMBL" id="MBF8808583.1"/>
    </source>
</evidence>
<name>A0A931AWW4_9ENTE</name>
<accession>A0A931AWW4</accession>
<dbReference type="InterPro" id="IPR002937">
    <property type="entry name" value="Amino_oxidase"/>
</dbReference>
<dbReference type="SUPFAM" id="SSF52343">
    <property type="entry name" value="Ferredoxin reductase-like, C-terminal NADP-linked domain"/>
    <property type="match status" value="1"/>
</dbReference>
<gene>
    <name evidence="7" type="ORF">IC227_10290</name>
</gene>
<dbReference type="InterPro" id="IPR036188">
    <property type="entry name" value="FAD/NAD-bd_sf"/>
</dbReference>
<keyword evidence="5" id="KW-0520">NAD</keyword>
<dbReference type="EMBL" id="JADAKE010000022">
    <property type="protein sequence ID" value="MBF8808583.1"/>
    <property type="molecule type" value="Genomic_DNA"/>
</dbReference>
<dbReference type="InterPro" id="IPR052206">
    <property type="entry name" value="Retinol_saturase"/>
</dbReference>
<dbReference type="PANTHER" id="PTHR46091:SF3">
    <property type="entry name" value="AMINE OXIDASE DOMAIN-CONTAINING PROTEIN"/>
    <property type="match status" value="1"/>
</dbReference>
<dbReference type="Gene3D" id="3.40.50.80">
    <property type="entry name" value="Nucleotide-binding domain of ferredoxin-NADP reductase (FNR) module"/>
    <property type="match status" value="1"/>
</dbReference>
<keyword evidence="8" id="KW-1185">Reference proteome</keyword>
<dbReference type="GO" id="GO:0016491">
    <property type="term" value="F:oxidoreductase activity"/>
    <property type="evidence" value="ECO:0007669"/>
    <property type="project" value="InterPro"/>
</dbReference>
<dbReference type="SUPFAM" id="SSF51905">
    <property type="entry name" value="FAD/NAD(P)-binding domain"/>
    <property type="match status" value="1"/>
</dbReference>
<evidence type="ECO:0000256" key="2">
    <source>
        <dbReference type="ARBA" id="ARBA00022729"/>
    </source>
</evidence>
<dbReference type="SUPFAM" id="SSF63380">
    <property type="entry name" value="Riboflavin synthase domain-like"/>
    <property type="match status" value="1"/>
</dbReference>
<dbReference type="InterPro" id="IPR017938">
    <property type="entry name" value="Riboflavin_synthase-like_b-brl"/>
</dbReference>
<dbReference type="InterPro" id="IPR039261">
    <property type="entry name" value="FNR_nucleotide-bd"/>
</dbReference>
<dbReference type="InterPro" id="IPR017927">
    <property type="entry name" value="FAD-bd_FR_type"/>
</dbReference>
<dbReference type="CDD" id="cd00322">
    <property type="entry name" value="FNR_like"/>
    <property type="match status" value="1"/>
</dbReference>
<evidence type="ECO:0000256" key="1">
    <source>
        <dbReference type="ARBA" id="ARBA00022630"/>
    </source>
</evidence>
<evidence type="ECO:0000256" key="5">
    <source>
        <dbReference type="ARBA" id="ARBA00023027"/>
    </source>
</evidence>
<dbReference type="AlphaFoldDB" id="A0A931AWW4"/>
<comment type="caution">
    <text evidence="7">The sequence shown here is derived from an EMBL/GenBank/DDBJ whole genome shotgun (WGS) entry which is preliminary data.</text>
</comment>
<keyword evidence="2" id="KW-0732">Signal</keyword>
<feature type="domain" description="FAD-binding FR-type" evidence="6">
    <location>
        <begin position="515"/>
        <end position="617"/>
    </location>
</feature>
<dbReference type="InterPro" id="IPR008333">
    <property type="entry name" value="Cbr1-like_FAD-bd_dom"/>
</dbReference>
<dbReference type="PROSITE" id="PS51384">
    <property type="entry name" value="FAD_FR"/>
    <property type="match status" value="1"/>
</dbReference>
<protein>
    <submittedName>
        <fullName evidence="7">FAD-dependent oxidoreductase</fullName>
    </submittedName>
</protein>
<evidence type="ECO:0000256" key="4">
    <source>
        <dbReference type="ARBA" id="ARBA00022857"/>
    </source>
</evidence>
<dbReference type="PRINTS" id="PR00410">
    <property type="entry name" value="PHEHYDRXLASE"/>
</dbReference>